<protein>
    <recommendedName>
        <fullName evidence="8">Aminoacetone oxidase family FAD-binding enzyme</fullName>
    </recommendedName>
</protein>
<keyword evidence="2" id="KW-0285">Flavoprotein</keyword>
<dbReference type="Gene3D" id="2.40.30.10">
    <property type="entry name" value="Translation factors"/>
    <property type="match status" value="1"/>
</dbReference>
<dbReference type="InterPro" id="IPR055178">
    <property type="entry name" value="RsdA/BaiN/AoA(So)-like_dom"/>
</dbReference>
<dbReference type="SUPFAM" id="SSF51905">
    <property type="entry name" value="FAD/NAD(P)-binding domain"/>
    <property type="match status" value="1"/>
</dbReference>
<dbReference type="Gene3D" id="3.50.50.60">
    <property type="entry name" value="FAD/NAD(P)-binding domain"/>
    <property type="match status" value="1"/>
</dbReference>
<gene>
    <name evidence="6" type="ORF">WJX74_005975</name>
</gene>
<dbReference type="AlphaFoldDB" id="A0AAW1QKX1"/>
<name>A0AAW1QKX1_9CHLO</name>
<dbReference type="Pfam" id="PF03486">
    <property type="entry name" value="HI0933_like"/>
    <property type="match status" value="1"/>
</dbReference>
<evidence type="ECO:0000256" key="3">
    <source>
        <dbReference type="ARBA" id="ARBA00022827"/>
    </source>
</evidence>
<keyword evidence="7" id="KW-1185">Reference proteome</keyword>
<dbReference type="PRINTS" id="PR00411">
    <property type="entry name" value="PNDRDTASEI"/>
</dbReference>
<dbReference type="InterPro" id="IPR057661">
    <property type="entry name" value="RsdA/BaiN/AoA(So)_Rossmann"/>
</dbReference>
<feature type="domain" description="RsdA/BaiN/AoA(So)-like insert" evidence="5">
    <location>
        <begin position="232"/>
        <end position="410"/>
    </location>
</feature>
<evidence type="ECO:0000259" key="4">
    <source>
        <dbReference type="Pfam" id="PF03486"/>
    </source>
</evidence>
<accession>A0AAW1QKX1</accession>
<dbReference type="InterPro" id="IPR036188">
    <property type="entry name" value="FAD/NAD-bd_sf"/>
</dbReference>
<evidence type="ECO:0000313" key="6">
    <source>
        <dbReference type="EMBL" id="KAK9822087.1"/>
    </source>
</evidence>
<dbReference type="NCBIfam" id="TIGR00275">
    <property type="entry name" value="aminoacetone oxidase family FAD-binding enzyme"/>
    <property type="match status" value="1"/>
</dbReference>
<dbReference type="InterPro" id="IPR004792">
    <property type="entry name" value="BaiN-like"/>
</dbReference>
<evidence type="ECO:0000256" key="1">
    <source>
        <dbReference type="ARBA" id="ARBA00001974"/>
    </source>
</evidence>
<dbReference type="EMBL" id="JALJOS010000034">
    <property type="protein sequence ID" value="KAK9822087.1"/>
    <property type="molecule type" value="Genomic_DNA"/>
</dbReference>
<dbReference type="InterPro" id="IPR023166">
    <property type="entry name" value="BaiN-like_dom_sf"/>
</dbReference>
<dbReference type="Pfam" id="PF22780">
    <property type="entry name" value="HI0933_like_1st"/>
    <property type="match status" value="1"/>
</dbReference>
<comment type="cofactor">
    <cofactor evidence="1">
        <name>FAD</name>
        <dbReference type="ChEBI" id="CHEBI:57692"/>
    </cofactor>
</comment>
<feature type="domain" description="RsdA/BaiN/AoA(So)-like Rossmann fold-like" evidence="4">
    <location>
        <begin position="42"/>
        <end position="462"/>
    </location>
</feature>
<dbReference type="PANTHER" id="PTHR42887">
    <property type="entry name" value="OS12G0638800 PROTEIN"/>
    <property type="match status" value="1"/>
</dbReference>
<sequence length="468" mass="50158">MPLALQFLQVSPHSPVLYNFHASPGLRRERVVTRTTSCAVPQVTVIGAGAAGLTAAFFAAEAGAQVTLFERQDQAGSKILISGGTRCNVLPMSVDLQRDFFTESSQSALRAIFASWSLDGCKEWLESQIGLPLATEADSSKLFPVSNSGKDVRDRLLSSCLDRGVKLKSGAGCSNLQRNKNHNWDLELANGSHHEAKRVILATGGMSFPRMGTDGTGHRMAQGLGHDLRPSYPALVPLRSSHPAGEQLAGVSLQGVGLEARLPPQPASSSSQTRARKKVKRVKAERGGLLFTHRGLSGPAVLDMSHHAVIALQRGLPQPALQVNWLDRTESEWLQLLQDPARGTSTLMASLQAAGGLPHRLAACLCSEAGSDPKVQLAQLAKPSRTRLVQLLTSYSIPFTGHEGFAKAEVTGGGVSLSEIDAATMESRRHSNLYMCGEILDVFGRIGGYNFYWAWLSGRLAGLSSLKP</sequence>
<proteinExistence type="predicted"/>
<dbReference type="PANTHER" id="PTHR42887:SF2">
    <property type="entry name" value="OS12G0638800 PROTEIN"/>
    <property type="match status" value="1"/>
</dbReference>
<evidence type="ECO:0000256" key="2">
    <source>
        <dbReference type="ARBA" id="ARBA00022630"/>
    </source>
</evidence>
<dbReference type="Gene3D" id="1.10.8.260">
    <property type="entry name" value="HI0933 insert domain-like"/>
    <property type="match status" value="1"/>
</dbReference>
<dbReference type="PRINTS" id="PR00368">
    <property type="entry name" value="FADPNR"/>
</dbReference>
<evidence type="ECO:0000259" key="5">
    <source>
        <dbReference type="Pfam" id="PF22780"/>
    </source>
</evidence>
<organism evidence="6 7">
    <name type="scientific">Apatococcus lobatus</name>
    <dbReference type="NCBI Taxonomy" id="904363"/>
    <lineage>
        <taxon>Eukaryota</taxon>
        <taxon>Viridiplantae</taxon>
        <taxon>Chlorophyta</taxon>
        <taxon>core chlorophytes</taxon>
        <taxon>Trebouxiophyceae</taxon>
        <taxon>Chlorellales</taxon>
        <taxon>Chlorellaceae</taxon>
        <taxon>Apatococcus</taxon>
    </lineage>
</organism>
<evidence type="ECO:0008006" key="8">
    <source>
        <dbReference type="Google" id="ProtNLM"/>
    </source>
</evidence>
<keyword evidence="3" id="KW-0274">FAD</keyword>
<evidence type="ECO:0000313" key="7">
    <source>
        <dbReference type="Proteomes" id="UP001438707"/>
    </source>
</evidence>
<reference evidence="6 7" key="1">
    <citation type="journal article" date="2024" name="Nat. Commun.">
        <title>Phylogenomics reveals the evolutionary origins of lichenization in chlorophyte algae.</title>
        <authorList>
            <person name="Puginier C."/>
            <person name="Libourel C."/>
            <person name="Otte J."/>
            <person name="Skaloud P."/>
            <person name="Haon M."/>
            <person name="Grisel S."/>
            <person name="Petersen M."/>
            <person name="Berrin J.G."/>
            <person name="Delaux P.M."/>
            <person name="Dal Grande F."/>
            <person name="Keller J."/>
        </authorList>
    </citation>
    <scope>NUCLEOTIDE SEQUENCE [LARGE SCALE GENOMIC DNA]</scope>
    <source>
        <strain evidence="6 7">SAG 2145</strain>
    </source>
</reference>
<comment type="caution">
    <text evidence="6">The sequence shown here is derived from an EMBL/GenBank/DDBJ whole genome shotgun (WGS) entry which is preliminary data.</text>
</comment>
<dbReference type="Proteomes" id="UP001438707">
    <property type="component" value="Unassembled WGS sequence"/>
</dbReference>
<dbReference type="SUPFAM" id="SSF160996">
    <property type="entry name" value="HI0933 insert domain-like"/>
    <property type="match status" value="1"/>
</dbReference>